<dbReference type="AlphaFoldDB" id="A0A4R3Z5H2"/>
<dbReference type="EMBL" id="SMCQ01000003">
    <property type="protein sequence ID" value="TCW01710.1"/>
    <property type="molecule type" value="Genomic_DNA"/>
</dbReference>
<gene>
    <name evidence="2" type="ORF">EDD60_103167</name>
</gene>
<feature type="transmembrane region" description="Helical" evidence="1">
    <location>
        <begin position="47"/>
        <end position="69"/>
    </location>
</feature>
<feature type="transmembrane region" description="Helical" evidence="1">
    <location>
        <begin position="114"/>
        <end position="132"/>
    </location>
</feature>
<evidence type="ECO:0000313" key="3">
    <source>
        <dbReference type="Proteomes" id="UP000295515"/>
    </source>
</evidence>
<keyword evidence="3" id="KW-1185">Reference proteome</keyword>
<name>A0A4R3Z5H2_9FIRM</name>
<accession>A0A4R3Z5H2</accession>
<evidence type="ECO:0000256" key="1">
    <source>
        <dbReference type="SAM" id="Phobius"/>
    </source>
</evidence>
<keyword evidence="1" id="KW-0812">Transmembrane</keyword>
<comment type="caution">
    <text evidence="2">The sequence shown here is derived from an EMBL/GenBank/DDBJ whole genome shotgun (WGS) entry which is preliminary data.</text>
</comment>
<evidence type="ECO:0008006" key="4">
    <source>
        <dbReference type="Google" id="ProtNLM"/>
    </source>
</evidence>
<feature type="transmembrane region" description="Helical" evidence="1">
    <location>
        <begin position="137"/>
        <end position="155"/>
    </location>
</feature>
<protein>
    <recommendedName>
        <fullName evidence="4">Transmembrane protein</fullName>
    </recommendedName>
</protein>
<sequence>MDKSSKIKTLKIIILYSLLIFFLYPLYQDILSKLIFHYSQIDFRYLIFMSIQIFWCYLLYQIVYQYICLYTFMRIRLSKSECYAILLKQVSLYLCFYIILHTLIFFVISQQIPLNMLIFNLIIQLFSFIIVLNLQKFWNYSYIFIIFIILLCHFIV</sequence>
<reference evidence="2 3" key="1">
    <citation type="submission" date="2019-03" db="EMBL/GenBank/DDBJ databases">
        <title>Genomic Encyclopedia of Type Strains, Phase IV (KMG-IV): sequencing the most valuable type-strain genomes for metagenomic binning, comparative biology and taxonomic classification.</title>
        <authorList>
            <person name="Goeker M."/>
        </authorList>
    </citation>
    <scope>NUCLEOTIDE SEQUENCE [LARGE SCALE GENOMIC DNA]</scope>
    <source>
        <strain evidence="2 3">DSM 29487</strain>
    </source>
</reference>
<evidence type="ECO:0000313" key="2">
    <source>
        <dbReference type="EMBL" id="TCW01710.1"/>
    </source>
</evidence>
<keyword evidence="1" id="KW-0472">Membrane</keyword>
<dbReference type="Proteomes" id="UP000295515">
    <property type="component" value="Unassembled WGS sequence"/>
</dbReference>
<feature type="transmembrane region" description="Helical" evidence="1">
    <location>
        <begin position="9"/>
        <end position="27"/>
    </location>
</feature>
<keyword evidence="1" id="KW-1133">Transmembrane helix</keyword>
<feature type="transmembrane region" description="Helical" evidence="1">
    <location>
        <begin position="90"/>
        <end position="108"/>
    </location>
</feature>
<organism evidence="2 3">
    <name type="scientific">Longibaculum muris</name>
    <dbReference type="NCBI Taxonomy" id="1796628"/>
    <lineage>
        <taxon>Bacteria</taxon>
        <taxon>Bacillati</taxon>
        <taxon>Bacillota</taxon>
        <taxon>Erysipelotrichia</taxon>
        <taxon>Erysipelotrichales</taxon>
        <taxon>Coprobacillaceae</taxon>
        <taxon>Longibaculum</taxon>
    </lineage>
</organism>
<proteinExistence type="predicted"/>